<comment type="function">
    <text evidence="3 14 16">Endonuclease that specifically degrades the RNA of RNA-DNA hybrids.</text>
</comment>
<keyword evidence="19" id="KW-1185">Reference proteome</keyword>
<dbReference type="GO" id="GO:0032299">
    <property type="term" value="C:ribonuclease H2 complex"/>
    <property type="evidence" value="ECO:0007669"/>
    <property type="project" value="TreeGrafter"/>
</dbReference>
<dbReference type="PANTHER" id="PTHR10954:SF18">
    <property type="entry name" value="RIBONUCLEASE HII"/>
    <property type="match status" value="1"/>
</dbReference>
<dbReference type="PATRIC" id="fig|1609969.3.peg.3100"/>
<name>A0A0F0CIW0_9BACT</name>
<evidence type="ECO:0000256" key="12">
    <source>
        <dbReference type="ARBA" id="ARBA00022801"/>
    </source>
</evidence>
<dbReference type="InterPro" id="IPR024567">
    <property type="entry name" value="RNase_HII/HIII_dom"/>
</dbReference>
<keyword evidence="13 14" id="KW-0464">Manganese</keyword>
<evidence type="ECO:0000256" key="13">
    <source>
        <dbReference type="ARBA" id="ARBA00023211"/>
    </source>
</evidence>
<evidence type="ECO:0000256" key="16">
    <source>
        <dbReference type="RuleBase" id="RU003515"/>
    </source>
</evidence>
<dbReference type="GO" id="GO:0004523">
    <property type="term" value="F:RNA-DNA hybrid ribonuclease activity"/>
    <property type="evidence" value="ECO:0007669"/>
    <property type="project" value="UniProtKB-UniRule"/>
</dbReference>
<evidence type="ECO:0000256" key="5">
    <source>
        <dbReference type="ARBA" id="ARBA00007383"/>
    </source>
</evidence>
<organism evidence="18 19">
    <name type="scientific">Candidatus Omnitrophus magneticus</name>
    <dbReference type="NCBI Taxonomy" id="1609969"/>
    <lineage>
        <taxon>Bacteria</taxon>
        <taxon>Pseudomonadati</taxon>
        <taxon>Candidatus Omnitrophota</taxon>
        <taxon>Candidatus Omnitrophus</taxon>
    </lineage>
</organism>
<dbReference type="GO" id="GO:0043137">
    <property type="term" value="P:DNA replication, removal of RNA primer"/>
    <property type="evidence" value="ECO:0007669"/>
    <property type="project" value="TreeGrafter"/>
</dbReference>
<dbReference type="InterPro" id="IPR036397">
    <property type="entry name" value="RNaseH_sf"/>
</dbReference>
<evidence type="ECO:0000313" key="18">
    <source>
        <dbReference type="EMBL" id="KJJ83223.1"/>
    </source>
</evidence>
<dbReference type="SUPFAM" id="SSF53098">
    <property type="entry name" value="Ribonuclease H-like"/>
    <property type="match status" value="1"/>
</dbReference>
<dbReference type="GO" id="GO:0030145">
    <property type="term" value="F:manganese ion binding"/>
    <property type="evidence" value="ECO:0007669"/>
    <property type="project" value="UniProtKB-UniRule"/>
</dbReference>
<proteinExistence type="inferred from homology"/>
<dbReference type="InterPro" id="IPR012337">
    <property type="entry name" value="RNaseH-like_sf"/>
</dbReference>
<dbReference type="Proteomes" id="UP000033428">
    <property type="component" value="Unassembled WGS sequence"/>
</dbReference>
<keyword evidence="12 14" id="KW-0378">Hydrolase</keyword>
<dbReference type="InterPro" id="IPR022898">
    <property type="entry name" value="RNase_HII"/>
</dbReference>
<feature type="binding site" evidence="14 15">
    <location>
        <position position="34"/>
    </location>
    <ligand>
        <name>a divalent metal cation</name>
        <dbReference type="ChEBI" id="CHEBI:60240"/>
    </ligand>
</feature>
<comment type="similarity">
    <text evidence="5 14 16">Belongs to the RNase HII family.</text>
</comment>
<evidence type="ECO:0000259" key="17">
    <source>
        <dbReference type="PROSITE" id="PS51975"/>
    </source>
</evidence>
<gene>
    <name evidence="14" type="primary">rnhB</name>
    <name evidence="18" type="ORF">OMAG_002897</name>
</gene>
<dbReference type="EC" id="3.1.26.4" evidence="6 14"/>
<dbReference type="GO" id="GO:0003723">
    <property type="term" value="F:RNA binding"/>
    <property type="evidence" value="ECO:0007669"/>
    <property type="project" value="UniProtKB-UniRule"/>
</dbReference>
<dbReference type="Gene3D" id="3.30.420.10">
    <property type="entry name" value="Ribonuclease H-like superfamily/Ribonuclease H"/>
    <property type="match status" value="1"/>
</dbReference>
<evidence type="ECO:0000256" key="8">
    <source>
        <dbReference type="ARBA" id="ARBA00022490"/>
    </source>
</evidence>
<accession>A0A0F0CIW0</accession>
<dbReference type="InterPro" id="IPR001352">
    <property type="entry name" value="RNase_HII/HIII"/>
</dbReference>
<dbReference type="EMBL" id="JYNY01000634">
    <property type="protein sequence ID" value="KJJ83223.1"/>
    <property type="molecule type" value="Genomic_DNA"/>
</dbReference>
<dbReference type="PANTHER" id="PTHR10954">
    <property type="entry name" value="RIBONUCLEASE H2 SUBUNIT A"/>
    <property type="match status" value="1"/>
</dbReference>
<evidence type="ECO:0000256" key="10">
    <source>
        <dbReference type="ARBA" id="ARBA00022723"/>
    </source>
</evidence>
<evidence type="ECO:0000256" key="11">
    <source>
        <dbReference type="ARBA" id="ARBA00022759"/>
    </source>
</evidence>
<comment type="caution">
    <text evidence="18">The sequence shown here is derived from an EMBL/GenBank/DDBJ whole genome shotgun (WGS) entry which is preliminary data.</text>
</comment>
<dbReference type="PROSITE" id="PS51975">
    <property type="entry name" value="RNASE_H_2"/>
    <property type="match status" value="1"/>
</dbReference>
<feature type="binding site" evidence="14 15">
    <location>
        <position position="124"/>
    </location>
    <ligand>
        <name>a divalent metal cation</name>
        <dbReference type="ChEBI" id="CHEBI:60240"/>
    </ligand>
</feature>
<reference evidence="18 19" key="1">
    <citation type="submission" date="2015-02" db="EMBL/GenBank/DDBJ databases">
        <title>Single-cell genomics of uncultivated deep-branching MTB reveals a conserved set of magnetosome genes.</title>
        <authorList>
            <person name="Kolinko S."/>
            <person name="Richter M."/>
            <person name="Glockner F.O."/>
            <person name="Brachmann A."/>
            <person name="Schuler D."/>
        </authorList>
    </citation>
    <scope>NUCLEOTIDE SEQUENCE [LARGE SCALE GENOMIC DNA]</scope>
    <source>
        <strain evidence="18">SKK-01</strain>
    </source>
</reference>
<keyword evidence="11 14" id="KW-0255">Endonuclease</keyword>
<dbReference type="HAMAP" id="MF_00052_B">
    <property type="entry name" value="RNase_HII_B"/>
    <property type="match status" value="1"/>
</dbReference>
<evidence type="ECO:0000256" key="2">
    <source>
        <dbReference type="ARBA" id="ARBA00001946"/>
    </source>
</evidence>
<feature type="domain" description="RNase H type-2" evidence="17">
    <location>
        <begin position="27"/>
        <end position="216"/>
    </location>
</feature>
<evidence type="ECO:0000256" key="6">
    <source>
        <dbReference type="ARBA" id="ARBA00012180"/>
    </source>
</evidence>
<dbReference type="CDD" id="cd07182">
    <property type="entry name" value="RNase_HII_bacteria_HII_like"/>
    <property type="match status" value="1"/>
</dbReference>
<evidence type="ECO:0000256" key="15">
    <source>
        <dbReference type="PROSITE-ProRule" id="PRU01319"/>
    </source>
</evidence>
<evidence type="ECO:0000256" key="7">
    <source>
        <dbReference type="ARBA" id="ARBA00019179"/>
    </source>
</evidence>
<comment type="subcellular location">
    <subcellularLocation>
        <location evidence="4 14">Cytoplasm</location>
    </subcellularLocation>
</comment>
<keyword evidence="8 14" id="KW-0963">Cytoplasm</keyword>
<keyword evidence="9 14" id="KW-0540">Nuclease</keyword>
<dbReference type="Pfam" id="PF01351">
    <property type="entry name" value="RNase_HII"/>
    <property type="match status" value="1"/>
</dbReference>
<evidence type="ECO:0000256" key="14">
    <source>
        <dbReference type="HAMAP-Rule" id="MF_00052"/>
    </source>
</evidence>
<comment type="cofactor">
    <cofactor evidence="14 15">
        <name>Mn(2+)</name>
        <dbReference type="ChEBI" id="CHEBI:29035"/>
    </cofactor>
    <cofactor evidence="14 15">
        <name>Mg(2+)</name>
        <dbReference type="ChEBI" id="CHEBI:18420"/>
    </cofactor>
    <text evidence="14 15">Manganese or magnesium. Binds 1 divalent metal ion per monomer in the absence of substrate. May bind a second metal ion after substrate binding.</text>
</comment>
<evidence type="ECO:0000256" key="1">
    <source>
        <dbReference type="ARBA" id="ARBA00000077"/>
    </source>
</evidence>
<comment type="cofactor">
    <cofactor evidence="2">
        <name>Mg(2+)</name>
        <dbReference type="ChEBI" id="CHEBI:18420"/>
    </cofactor>
</comment>
<evidence type="ECO:0000256" key="9">
    <source>
        <dbReference type="ARBA" id="ARBA00022722"/>
    </source>
</evidence>
<evidence type="ECO:0000256" key="3">
    <source>
        <dbReference type="ARBA" id="ARBA00004065"/>
    </source>
</evidence>
<evidence type="ECO:0000256" key="4">
    <source>
        <dbReference type="ARBA" id="ARBA00004496"/>
    </source>
</evidence>
<feature type="binding site" evidence="14 15">
    <location>
        <position position="33"/>
    </location>
    <ligand>
        <name>a divalent metal cation</name>
        <dbReference type="ChEBI" id="CHEBI:60240"/>
    </ligand>
</feature>
<dbReference type="NCBIfam" id="NF000595">
    <property type="entry name" value="PRK00015.1-3"/>
    <property type="match status" value="1"/>
</dbReference>
<evidence type="ECO:0000313" key="19">
    <source>
        <dbReference type="Proteomes" id="UP000033428"/>
    </source>
</evidence>
<dbReference type="AlphaFoldDB" id="A0A0F0CIW0"/>
<sequence>MDKKHNIEILLEERFFYEKKAFDEGYSAIAGVDEAGRGPLAGPVVAAATIIHNSIFKQRIDDSKKLTAEKRELAYSEILMNCYIGVGMVGPILIDKFNIYNATLIAMKKAVSRLRITPDYLLIDGKKMNISVPQKRSYIIGGDRKSCSISCASIVAKVIRDKIMDKLAIKYPEYGFAQHRGYGTEEHLNAIIKYGLSPVHRRSFGPFGDMRKQRQKNKTREVEKQYMISEFIYEFNEK</sequence>
<dbReference type="GO" id="GO:0005737">
    <property type="term" value="C:cytoplasm"/>
    <property type="evidence" value="ECO:0007669"/>
    <property type="project" value="UniProtKB-SubCell"/>
</dbReference>
<dbReference type="NCBIfam" id="NF000594">
    <property type="entry name" value="PRK00015.1-1"/>
    <property type="match status" value="1"/>
</dbReference>
<keyword evidence="10 14" id="KW-0479">Metal-binding</keyword>
<protein>
    <recommendedName>
        <fullName evidence="7 14">Ribonuclease HII</fullName>
        <shortName evidence="14">RNase HII</shortName>
        <ecNumber evidence="6 14">3.1.26.4</ecNumber>
    </recommendedName>
</protein>
<dbReference type="GO" id="GO:0006298">
    <property type="term" value="P:mismatch repair"/>
    <property type="evidence" value="ECO:0007669"/>
    <property type="project" value="TreeGrafter"/>
</dbReference>
<comment type="catalytic activity">
    <reaction evidence="1 14 15 16">
        <text>Endonucleolytic cleavage to 5'-phosphomonoester.</text>
        <dbReference type="EC" id="3.1.26.4"/>
    </reaction>
</comment>